<organism evidence="2 3">
    <name type="scientific">Exidia glandulosa HHB12029</name>
    <dbReference type="NCBI Taxonomy" id="1314781"/>
    <lineage>
        <taxon>Eukaryota</taxon>
        <taxon>Fungi</taxon>
        <taxon>Dikarya</taxon>
        <taxon>Basidiomycota</taxon>
        <taxon>Agaricomycotina</taxon>
        <taxon>Agaricomycetes</taxon>
        <taxon>Auriculariales</taxon>
        <taxon>Exidiaceae</taxon>
        <taxon>Exidia</taxon>
    </lineage>
</organism>
<gene>
    <name evidence="2" type="ORF">EXIGLDRAFT_735805</name>
</gene>
<evidence type="ECO:0000313" key="2">
    <source>
        <dbReference type="EMBL" id="KZV95193.1"/>
    </source>
</evidence>
<dbReference type="InParanoid" id="A0A165JQL7"/>
<dbReference type="InterPro" id="IPR032675">
    <property type="entry name" value="LRR_dom_sf"/>
</dbReference>
<name>A0A165JQL7_EXIGL</name>
<dbReference type="Proteomes" id="UP000077266">
    <property type="component" value="Unassembled WGS sequence"/>
</dbReference>
<protein>
    <recommendedName>
        <fullName evidence="1">F-box domain-containing protein</fullName>
    </recommendedName>
</protein>
<evidence type="ECO:0000259" key="1">
    <source>
        <dbReference type="PROSITE" id="PS50181"/>
    </source>
</evidence>
<dbReference type="EMBL" id="KV425961">
    <property type="protein sequence ID" value="KZV95193.1"/>
    <property type="molecule type" value="Genomic_DNA"/>
</dbReference>
<dbReference type="InterPro" id="IPR001810">
    <property type="entry name" value="F-box_dom"/>
</dbReference>
<dbReference type="SUPFAM" id="SSF52047">
    <property type="entry name" value="RNI-like"/>
    <property type="match status" value="1"/>
</dbReference>
<evidence type="ECO:0000313" key="3">
    <source>
        <dbReference type="Proteomes" id="UP000077266"/>
    </source>
</evidence>
<dbReference type="PROSITE" id="PS50181">
    <property type="entry name" value="FBOX"/>
    <property type="match status" value="1"/>
</dbReference>
<keyword evidence="3" id="KW-1185">Reference proteome</keyword>
<reference evidence="2 3" key="1">
    <citation type="journal article" date="2016" name="Mol. Biol. Evol.">
        <title>Comparative Genomics of Early-Diverging Mushroom-Forming Fungi Provides Insights into the Origins of Lignocellulose Decay Capabilities.</title>
        <authorList>
            <person name="Nagy L.G."/>
            <person name="Riley R."/>
            <person name="Tritt A."/>
            <person name="Adam C."/>
            <person name="Daum C."/>
            <person name="Floudas D."/>
            <person name="Sun H."/>
            <person name="Yadav J.S."/>
            <person name="Pangilinan J."/>
            <person name="Larsson K.H."/>
            <person name="Matsuura K."/>
            <person name="Barry K."/>
            <person name="Labutti K."/>
            <person name="Kuo R."/>
            <person name="Ohm R.A."/>
            <person name="Bhattacharya S.S."/>
            <person name="Shirouzu T."/>
            <person name="Yoshinaga Y."/>
            <person name="Martin F.M."/>
            <person name="Grigoriev I.V."/>
            <person name="Hibbett D.S."/>
        </authorList>
    </citation>
    <scope>NUCLEOTIDE SEQUENCE [LARGE SCALE GENOMIC DNA]</scope>
    <source>
        <strain evidence="2 3">HHB12029</strain>
    </source>
</reference>
<sequence length="452" mass="51624">MSSSAITLPYDVLANVVAYVDRDALRHLCLVSHELYGHAVRELYRHIQFAFTAKSMHCLGVLRDSPSLGVHVRWLEYRHSTASLTPGDPGPFTSLLASAIRSMTGLRRLDLRGFFPRQELIIKNEDEERHLTELFDAIAGLSQLDNVEFTLRPQLAPLLPRLNPLRRLVFSTQGRRSDAGLEHILRTSTDTLEELYLYHFGIVSWLKKEPRLVFTRVTRLSLNGCGSPGMELPRAFPHAKRVYFFPAPVELPSLITDPANFPELGYLELRVDEDFKRSVTDVQRPVANLAIFDAEISGPPLAPALMNFLGVFRRDALRSLQLPSLRKEEEPTTTLREILGLFPNLKYLSAKLYGVEHPWVAVYQTFWNLRSPSLRGVSLGFDDDHIDMLAQIVELEINDLRESLPDLTFFELRSEALGSRRMAQFRRDKGMRKWRVNVGVDLLPPEDWPFGR</sequence>
<dbReference type="AlphaFoldDB" id="A0A165JQL7"/>
<feature type="domain" description="F-box" evidence="1">
    <location>
        <begin position="2"/>
        <end position="47"/>
    </location>
</feature>
<dbReference type="Gene3D" id="3.80.10.10">
    <property type="entry name" value="Ribonuclease Inhibitor"/>
    <property type="match status" value="1"/>
</dbReference>
<proteinExistence type="predicted"/>
<accession>A0A165JQL7</accession>